<protein>
    <submittedName>
        <fullName evidence="1">Uncharacterized protein</fullName>
    </submittedName>
</protein>
<reference evidence="2" key="1">
    <citation type="journal article" date="2017" name="Front. Plant Sci.">
        <title>Climate Clever Clovers: New Paradigm to Reduce the Environmental Footprint of Ruminants by Breeding Low Methanogenic Forages Utilizing Haplotype Variation.</title>
        <authorList>
            <person name="Kaur P."/>
            <person name="Appels R."/>
            <person name="Bayer P.E."/>
            <person name="Keeble-Gagnere G."/>
            <person name="Wang J."/>
            <person name="Hirakawa H."/>
            <person name="Shirasawa K."/>
            <person name="Vercoe P."/>
            <person name="Stefanova K."/>
            <person name="Durmic Z."/>
            <person name="Nichols P."/>
            <person name="Revell C."/>
            <person name="Isobe S.N."/>
            <person name="Edwards D."/>
            <person name="Erskine W."/>
        </authorList>
    </citation>
    <scope>NUCLEOTIDE SEQUENCE [LARGE SCALE GENOMIC DNA]</scope>
    <source>
        <strain evidence="2">cv. Daliak</strain>
    </source>
</reference>
<evidence type="ECO:0000313" key="2">
    <source>
        <dbReference type="Proteomes" id="UP000242715"/>
    </source>
</evidence>
<evidence type="ECO:0000313" key="1">
    <source>
        <dbReference type="EMBL" id="GAU28874.1"/>
    </source>
</evidence>
<dbReference type="EMBL" id="DF973382">
    <property type="protein sequence ID" value="GAU28874.1"/>
    <property type="molecule type" value="Genomic_DNA"/>
</dbReference>
<proteinExistence type="predicted"/>
<gene>
    <name evidence="1" type="ORF">TSUD_293260</name>
</gene>
<dbReference type="AlphaFoldDB" id="A0A2Z6M8Q8"/>
<sequence length="112" mass="12639">MCSFMVAVSDVVSDVDTSDVSRVVWAGHRAGMVGFGPKRQDMRRTEYTVNGTIFDRFRQWVWRVTGMAEYGYCGWFVSGETKKNKRISPSNLATTVTGRWVADTTILAFTIN</sequence>
<name>A0A2Z6M8Q8_TRISU</name>
<dbReference type="Proteomes" id="UP000242715">
    <property type="component" value="Unassembled WGS sequence"/>
</dbReference>
<keyword evidence="2" id="KW-1185">Reference proteome</keyword>
<accession>A0A2Z6M8Q8</accession>
<organism evidence="1 2">
    <name type="scientific">Trifolium subterraneum</name>
    <name type="common">Subterranean clover</name>
    <dbReference type="NCBI Taxonomy" id="3900"/>
    <lineage>
        <taxon>Eukaryota</taxon>
        <taxon>Viridiplantae</taxon>
        <taxon>Streptophyta</taxon>
        <taxon>Embryophyta</taxon>
        <taxon>Tracheophyta</taxon>
        <taxon>Spermatophyta</taxon>
        <taxon>Magnoliopsida</taxon>
        <taxon>eudicotyledons</taxon>
        <taxon>Gunneridae</taxon>
        <taxon>Pentapetalae</taxon>
        <taxon>rosids</taxon>
        <taxon>fabids</taxon>
        <taxon>Fabales</taxon>
        <taxon>Fabaceae</taxon>
        <taxon>Papilionoideae</taxon>
        <taxon>50 kb inversion clade</taxon>
        <taxon>NPAAA clade</taxon>
        <taxon>Hologalegina</taxon>
        <taxon>IRL clade</taxon>
        <taxon>Trifolieae</taxon>
        <taxon>Trifolium</taxon>
    </lineage>
</organism>